<proteinExistence type="predicted"/>
<dbReference type="EMBL" id="CP054614">
    <property type="protein sequence ID" value="QKS55980.1"/>
    <property type="molecule type" value="Genomic_DNA"/>
</dbReference>
<dbReference type="OrthoDB" id="1956935at2"/>
<evidence type="ECO:0000313" key="2">
    <source>
        <dbReference type="EMBL" id="PYE51614.1"/>
    </source>
</evidence>
<accession>A0A2V4VEW3</accession>
<keyword evidence="5" id="KW-1185">Reference proteome</keyword>
<dbReference type="Proteomes" id="UP000509327">
    <property type="component" value="Chromosome"/>
</dbReference>
<feature type="region of interest" description="Disordered" evidence="1">
    <location>
        <begin position="420"/>
        <end position="458"/>
    </location>
</feature>
<protein>
    <submittedName>
        <fullName evidence="2">Uncharacterized protein</fullName>
    </submittedName>
</protein>
<evidence type="ECO:0000313" key="3">
    <source>
        <dbReference type="EMBL" id="QKS55980.1"/>
    </source>
</evidence>
<feature type="compositionally biased region" description="Polar residues" evidence="1">
    <location>
        <begin position="322"/>
        <end position="332"/>
    </location>
</feature>
<evidence type="ECO:0000313" key="5">
    <source>
        <dbReference type="Proteomes" id="UP000509327"/>
    </source>
</evidence>
<dbReference type="AlphaFoldDB" id="A0A2V4VEW3"/>
<dbReference type="EMBL" id="QJSW01000002">
    <property type="protein sequence ID" value="PYE51614.1"/>
    <property type="molecule type" value="Genomic_DNA"/>
</dbReference>
<organism evidence="2 4">
    <name type="scientific">Paenibacillus barcinonensis</name>
    <dbReference type="NCBI Taxonomy" id="198119"/>
    <lineage>
        <taxon>Bacteria</taxon>
        <taxon>Bacillati</taxon>
        <taxon>Bacillota</taxon>
        <taxon>Bacilli</taxon>
        <taxon>Bacillales</taxon>
        <taxon>Paenibacillaceae</taxon>
        <taxon>Paenibacillus</taxon>
    </lineage>
</organism>
<reference evidence="2 4" key="1">
    <citation type="submission" date="2018-06" db="EMBL/GenBank/DDBJ databases">
        <title>Genomic Encyclopedia of Type Strains, Phase III (KMG-III): the genomes of soil and plant-associated and newly described type strains.</title>
        <authorList>
            <person name="Whitman W."/>
        </authorList>
    </citation>
    <scope>NUCLEOTIDE SEQUENCE [LARGE SCALE GENOMIC DNA]</scope>
    <source>
        <strain evidence="2 4">CECT 7022</strain>
    </source>
</reference>
<reference evidence="3 5" key="2">
    <citation type="submission" date="2020-06" db="EMBL/GenBank/DDBJ databases">
        <title>Complete genome of Paenibacillus barcinonensis KACC11450.</title>
        <authorList>
            <person name="Kim M."/>
            <person name="Park Y.-J."/>
            <person name="Shin J.-H."/>
        </authorList>
    </citation>
    <scope>NUCLEOTIDE SEQUENCE [LARGE SCALE GENOMIC DNA]</scope>
    <source>
        <strain evidence="3 5">KACC11450</strain>
    </source>
</reference>
<feature type="compositionally biased region" description="Basic and acidic residues" evidence="1">
    <location>
        <begin position="422"/>
        <end position="434"/>
    </location>
</feature>
<dbReference type="Proteomes" id="UP000247790">
    <property type="component" value="Unassembled WGS sequence"/>
</dbReference>
<sequence length="724" mass="83140">MHYLDKQEAKVNIMYKLVDSGWQVFGYKQDESDSMVDYYSPASWSGVATKNGYVLLVDVCKYNLSDSGREVRKYDYNKQSYVANSRIEKLTAMMNDAASTENEKASCAVLIEKEIEKANVEPSYTVIETYPTFAFANPKGASWHIEKDGQIIAKGNGVYATNTYDWENKEKSASQQKEEKVSSLIKRIEKALSDCDALKPEIVKVPVKTIQVVEKSVNEVTEADIKEGFTFAMKVGYTHGASKGNRYTLIHIDQQFNKYHTFAKLGKNNKPSKSIDKSWSLSVDKINSLLGKGHIAVIEFVEVTEYVEKTVYKKTTRKQSVSSVPAIETTQQNESSEEGNETVNENGNEELKAVSVVLNEEKNGIEISFTEKPDPEVIEELKSNGFRWSRFNGGKWWAKQSPETITFAESLKVNTNDLQGVPHKEDAETPHKQENNTVDSNLKENSVTQEEKPMNNEELANNTETFDDIFSKFDEIEITNDQRVSDDDYKFCQEQETNYKALIVAYENFYSELNKVPHGSFHGVMSSYEYENSLKKIKESFIRNICYHFINKYKVTIDSEKIIKKLDFESDFQDVLDNIFIQLEGCSFTEKAEKEIKDNTKEIFKYGEKILIKGNKLNLDGYFAHYDSIWKRYELNEDRVSKILASLQLFDSGLLTINEELKDKYCGYQNLLKLENYERYTTQEMKKVKTIKFFKNGKLDIEFIGNQEAARFASEYCGYKKVAV</sequence>
<feature type="region of interest" description="Disordered" evidence="1">
    <location>
        <begin position="322"/>
        <end position="347"/>
    </location>
</feature>
<dbReference type="RefSeq" id="WP_110894769.1">
    <property type="nucleotide sequence ID" value="NZ_CP054614.1"/>
</dbReference>
<gene>
    <name evidence="2" type="ORF">DFQ00_102409</name>
    <name evidence="3" type="ORF">HUB98_06240</name>
</gene>
<evidence type="ECO:0000313" key="4">
    <source>
        <dbReference type="Proteomes" id="UP000247790"/>
    </source>
</evidence>
<evidence type="ECO:0000256" key="1">
    <source>
        <dbReference type="SAM" id="MobiDB-lite"/>
    </source>
</evidence>
<name>A0A2V4VEW3_PAEBA</name>
<feature type="compositionally biased region" description="Polar residues" evidence="1">
    <location>
        <begin position="435"/>
        <end position="448"/>
    </location>
</feature>